<proteinExistence type="predicted"/>
<evidence type="ECO:0000256" key="1">
    <source>
        <dbReference type="SAM" id="MobiDB-lite"/>
    </source>
</evidence>
<sequence length="341" mass="37947">MSETVGGVPGPDAQTEDDVVDKDFHPTTRNTQQPDLPTHSPKVTFDEAPRIIQLPKAPTEPNLPPYQQLEKSPPYPEPPNLSAASEEIGQQIPVSAESVAPIIDKGPTESIEVFTQYIPQPFQEPESQEQSIQNEKEAPGSGSQPSSSQPETDRNPDVGGGSQKKRKRRSTVRPPPSRETFIPNPDPNKHLSFFIPVEGEDMSEASAGMHCYESEELDSVASEDEDSQQAAFSQANPDAPVKEVRLELGMEFENLDHFKKVVRKFNINIGRSIFFPRVDSTRCKAICYEESCPWQIYCAKRSFRLSFQETTPVSQSVPNPVRSPSTRPPTAKKPPRKKKNL</sequence>
<comment type="caution">
    <text evidence="3">The sequence shown here is derived from an EMBL/GenBank/DDBJ whole genome shotgun (WGS) entry which is preliminary data.</text>
</comment>
<evidence type="ECO:0000313" key="4">
    <source>
        <dbReference type="Proteomes" id="UP000289738"/>
    </source>
</evidence>
<feature type="compositionally biased region" description="Acidic residues" evidence="1">
    <location>
        <begin position="215"/>
        <end position="227"/>
    </location>
</feature>
<dbReference type="InterPro" id="IPR004332">
    <property type="entry name" value="Transposase_MuDR"/>
</dbReference>
<accession>A0A445CD38</accession>
<evidence type="ECO:0000259" key="2">
    <source>
        <dbReference type="Pfam" id="PF03108"/>
    </source>
</evidence>
<keyword evidence="4" id="KW-1185">Reference proteome</keyword>
<protein>
    <recommendedName>
        <fullName evidence="2">Transposase MuDR plant domain-containing protein</fullName>
    </recommendedName>
</protein>
<feature type="compositionally biased region" description="Low complexity" evidence="1">
    <location>
        <begin position="118"/>
        <end position="150"/>
    </location>
</feature>
<dbReference type="EMBL" id="SDMP01000007">
    <property type="protein sequence ID" value="RYR48741.1"/>
    <property type="molecule type" value="Genomic_DNA"/>
</dbReference>
<feature type="region of interest" description="Disordered" evidence="1">
    <location>
        <begin position="111"/>
        <end position="192"/>
    </location>
</feature>
<dbReference type="Proteomes" id="UP000289738">
    <property type="component" value="Chromosome A07"/>
</dbReference>
<dbReference type="AlphaFoldDB" id="A0A445CD38"/>
<name>A0A445CD38_ARAHY</name>
<feature type="compositionally biased region" description="Polar residues" evidence="1">
    <location>
        <begin position="309"/>
        <end position="318"/>
    </location>
</feature>
<dbReference type="Pfam" id="PF03108">
    <property type="entry name" value="DBD_Tnp_Mut"/>
    <property type="match status" value="1"/>
</dbReference>
<gene>
    <name evidence="3" type="ORF">Ahy_A07g034816</name>
</gene>
<reference evidence="3 4" key="1">
    <citation type="submission" date="2019-01" db="EMBL/GenBank/DDBJ databases">
        <title>Sequencing of cultivated peanut Arachis hypogaea provides insights into genome evolution and oil improvement.</title>
        <authorList>
            <person name="Chen X."/>
        </authorList>
    </citation>
    <scope>NUCLEOTIDE SEQUENCE [LARGE SCALE GENOMIC DNA]</scope>
    <source>
        <strain evidence="4">cv. Fuhuasheng</strain>
        <tissue evidence="3">Leaves</tissue>
    </source>
</reference>
<feature type="region of interest" description="Disordered" evidence="1">
    <location>
        <begin position="309"/>
        <end position="341"/>
    </location>
</feature>
<feature type="domain" description="Transposase MuDR plant" evidence="2">
    <location>
        <begin position="244"/>
        <end position="302"/>
    </location>
</feature>
<feature type="region of interest" description="Disordered" evidence="1">
    <location>
        <begin position="215"/>
        <end position="238"/>
    </location>
</feature>
<organism evidence="3 4">
    <name type="scientific">Arachis hypogaea</name>
    <name type="common">Peanut</name>
    <dbReference type="NCBI Taxonomy" id="3818"/>
    <lineage>
        <taxon>Eukaryota</taxon>
        <taxon>Viridiplantae</taxon>
        <taxon>Streptophyta</taxon>
        <taxon>Embryophyta</taxon>
        <taxon>Tracheophyta</taxon>
        <taxon>Spermatophyta</taxon>
        <taxon>Magnoliopsida</taxon>
        <taxon>eudicotyledons</taxon>
        <taxon>Gunneridae</taxon>
        <taxon>Pentapetalae</taxon>
        <taxon>rosids</taxon>
        <taxon>fabids</taxon>
        <taxon>Fabales</taxon>
        <taxon>Fabaceae</taxon>
        <taxon>Papilionoideae</taxon>
        <taxon>50 kb inversion clade</taxon>
        <taxon>dalbergioids sensu lato</taxon>
        <taxon>Dalbergieae</taxon>
        <taxon>Pterocarpus clade</taxon>
        <taxon>Arachis</taxon>
    </lineage>
</organism>
<evidence type="ECO:0000313" key="3">
    <source>
        <dbReference type="EMBL" id="RYR48741.1"/>
    </source>
</evidence>
<feature type="region of interest" description="Disordered" evidence="1">
    <location>
        <begin position="1"/>
        <end position="92"/>
    </location>
</feature>